<dbReference type="AlphaFoldDB" id="A0A1Z5RH68"/>
<evidence type="ECO:0000256" key="2">
    <source>
        <dbReference type="ARBA" id="ARBA00022614"/>
    </source>
</evidence>
<protein>
    <recommendedName>
        <fullName evidence="6">Disease resistance N-terminal domain-containing protein</fullName>
    </recommendedName>
</protein>
<dbReference type="GO" id="GO:0000166">
    <property type="term" value="F:nucleotide binding"/>
    <property type="evidence" value="ECO:0007669"/>
    <property type="project" value="UniProtKB-KW"/>
</dbReference>
<name>A0A1Z5RH68_SORBI</name>
<dbReference type="Gene3D" id="1.20.5.4130">
    <property type="match status" value="1"/>
</dbReference>
<evidence type="ECO:0000256" key="5">
    <source>
        <dbReference type="ARBA" id="ARBA00022821"/>
    </source>
</evidence>
<organism evidence="7 8">
    <name type="scientific">Sorghum bicolor</name>
    <name type="common">Sorghum</name>
    <name type="synonym">Sorghum vulgare</name>
    <dbReference type="NCBI Taxonomy" id="4558"/>
    <lineage>
        <taxon>Eukaryota</taxon>
        <taxon>Viridiplantae</taxon>
        <taxon>Streptophyta</taxon>
        <taxon>Embryophyta</taxon>
        <taxon>Tracheophyta</taxon>
        <taxon>Spermatophyta</taxon>
        <taxon>Magnoliopsida</taxon>
        <taxon>Liliopsida</taxon>
        <taxon>Poales</taxon>
        <taxon>Poaceae</taxon>
        <taxon>PACMAD clade</taxon>
        <taxon>Panicoideae</taxon>
        <taxon>Andropogonodae</taxon>
        <taxon>Andropogoneae</taxon>
        <taxon>Sorghinae</taxon>
        <taxon>Sorghum</taxon>
    </lineage>
</organism>
<evidence type="ECO:0000313" key="7">
    <source>
        <dbReference type="EMBL" id="OQU82959.1"/>
    </source>
</evidence>
<dbReference type="Gramene" id="OQU82959">
    <property type="protein sequence ID" value="OQU82959"/>
    <property type="gene ID" value="SORBI_3005G053501"/>
</dbReference>
<sequence length="73" mass="8096">MAGVLDALASYIQNMLLQMAAEEVHMLLGVSGEIDNMDIKLRDLKNILADADRRNITDKSVLAWGIELRNAIN</sequence>
<keyword evidence="4" id="KW-0547">Nucleotide-binding</keyword>
<evidence type="ECO:0000256" key="3">
    <source>
        <dbReference type="ARBA" id="ARBA00022737"/>
    </source>
</evidence>
<feature type="domain" description="Disease resistance N-terminal" evidence="6">
    <location>
        <begin position="12"/>
        <end position="72"/>
    </location>
</feature>
<comment type="similarity">
    <text evidence="1">Belongs to the disease resistance NB-LRR family.</text>
</comment>
<proteinExistence type="inferred from homology"/>
<dbReference type="InParanoid" id="A0A1Z5RH68"/>
<dbReference type="eggNOG" id="KOG4658">
    <property type="taxonomic scope" value="Eukaryota"/>
</dbReference>
<reference evidence="7 8" key="1">
    <citation type="journal article" date="2009" name="Nature">
        <title>The Sorghum bicolor genome and the diversification of grasses.</title>
        <authorList>
            <person name="Paterson A.H."/>
            <person name="Bowers J.E."/>
            <person name="Bruggmann R."/>
            <person name="Dubchak I."/>
            <person name="Grimwood J."/>
            <person name="Gundlach H."/>
            <person name="Haberer G."/>
            <person name="Hellsten U."/>
            <person name="Mitros T."/>
            <person name="Poliakov A."/>
            <person name="Schmutz J."/>
            <person name="Spannagl M."/>
            <person name="Tang H."/>
            <person name="Wang X."/>
            <person name="Wicker T."/>
            <person name="Bharti A.K."/>
            <person name="Chapman J."/>
            <person name="Feltus F.A."/>
            <person name="Gowik U."/>
            <person name="Grigoriev I.V."/>
            <person name="Lyons E."/>
            <person name="Maher C.A."/>
            <person name="Martis M."/>
            <person name="Narechania A."/>
            <person name="Otillar R.P."/>
            <person name="Penning B.W."/>
            <person name="Salamov A.A."/>
            <person name="Wang Y."/>
            <person name="Zhang L."/>
            <person name="Carpita N.C."/>
            <person name="Freeling M."/>
            <person name="Gingle A.R."/>
            <person name="Hash C.T."/>
            <person name="Keller B."/>
            <person name="Klein P."/>
            <person name="Kresovich S."/>
            <person name="McCann M.C."/>
            <person name="Ming R."/>
            <person name="Peterson D.G."/>
            <person name="Mehboob-ur-Rahman"/>
            <person name="Ware D."/>
            <person name="Westhoff P."/>
            <person name="Mayer K.F."/>
            <person name="Messing J."/>
            <person name="Rokhsar D.S."/>
        </authorList>
    </citation>
    <scope>NUCLEOTIDE SEQUENCE [LARGE SCALE GENOMIC DNA]</scope>
    <source>
        <strain evidence="8">cv. BTx623</strain>
    </source>
</reference>
<keyword evidence="5" id="KW-0611">Plant defense</keyword>
<evidence type="ECO:0000313" key="8">
    <source>
        <dbReference type="Proteomes" id="UP000000768"/>
    </source>
</evidence>
<gene>
    <name evidence="7" type="ORF">SORBI_3005G053501</name>
</gene>
<dbReference type="GO" id="GO:0006952">
    <property type="term" value="P:defense response"/>
    <property type="evidence" value="ECO:0007669"/>
    <property type="project" value="UniProtKB-KW"/>
</dbReference>
<dbReference type="OMA" id="ENMREWV"/>
<keyword evidence="3" id="KW-0677">Repeat</keyword>
<evidence type="ECO:0000256" key="1">
    <source>
        <dbReference type="ARBA" id="ARBA00008894"/>
    </source>
</evidence>
<accession>A0A1Z5RH68</accession>
<dbReference type="Pfam" id="PF18052">
    <property type="entry name" value="Rx_N"/>
    <property type="match status" value="1"/>
</dbReference>
<evidence type="ECO:0000256" key="4">
    <source>
        <dbReference type="ARBA" id="ARBA00022741"/>
    </source>
</evidence>
<dbReference type="InterPro" id="IPR041118">
    <property type="entry name" value="Rx_N"/>
</dbReference>
<evidence type="ECO:0000259" key="6">
    <source>
        <dbReference type="Pfam" id="PF18052"/>
    </source>
</evidence>
<keyword evidence="8" id="KW-1185">Reference proteome</keyword>
<dbReference type="Proteomes" id="UP000000768">
    <property type="component" value="Chromosome 5"/>
</dbReference>
<dbReference type="EMBL" id="CM000764">
    <property type="protein sequence ID" value="OQU82959.1"/>
    <property type="molecule type" value="Genomic_DNA"/>
</dbReference>
<reference evidence="8" key="2">
    <citation type="journal article" date="2018" name="Plant J.">
        <title>The Sorghum bicolor reference genome: improved assembly, gene annotations, a transcriptome atlas, and signatures of genome organization.</title>
        <authorList>
            <person name="McCormick R.F."/>
            <person name="Truong S.K."/>
            <person name="Sreedasyam A."/>
            <person name="Jenkins J."/>
            <person name="Shu S."/>
            <person name="Sims D."/>
            <person name="Kennedy M."/>
            <person name="Amirebrahimi M."/>
            <person name="Weers B.D."/>
            <person name="McKinley B."/>
            <person name="Mattison A."/>
            <person name="Morishige D.T."/>
            <person name="Grimwood J."/>
            <person name="Schmutz J."/>
            <person name="Mullet J.E."/>
        </authorList>
    </citation>
    <scope>NUCLEOTIDE SEQUENCE [LARGE SCALE GENOMIC DNA]</scope>
    <source>
        <strain evidence="8">cv. BTx623</strain>
    </source>
</reference>
<keyword evidence="2" id="KW-0433">Leucine-rich repeat</keyword>